<dbReference type="InterPro" id="IPR002401">
    <property type="entry name" value="Cyt_P450_E_grp-I"/>
</dbReference>
<dbReference type="PANTHER" id="PTHR46300">
    <property type="entry name" value="P450, PUTATIVE (EUROFUNG)-RELATED-RELATED"/>
    <property type="match status" value="1"/>
</dbReference>
<dbReference type="EMBL" id="MU150315">
    <property type="protein sequence ID" value="KAF9459490.1"/>
    <property type="molecule type" value="Genomic_DNA"/>
</dbReference>
<accession>A0A9P6CES9</accession>
<reference evidence="9" key="1">
    <citation type="submission" date="2020-11" db="EMBL/GenBank/DDBJ databases">
        <authorList>
            <consortium name="DOE Joint Genome Institute"/>
            <person name="Ahrendt S."/>
            <person name="Riley R."/>
            <person name="Andreopoulos W."/>
            <person name="Labutti K."/>
            <person name="Pangilinan J."/>
            <person name="Ruiz-Duenas F.J."/>
            <person name="Barrasa J.M."/>
            <person name="Sanchez-Garcia M."/>
            <person name="Camarero S."/>
            <person name="Miyauchi S."/>
            <person name="Serrano A."/>
            <person name="Linde D."/>
            <person name="Babiker R."/>
            <person name="Drula E."/>
            <person name="Ayuso-Fernandez I."/>
            <person name="Pacheco R."/>
            <person name="Padilla G."/>
            <person name="Ferreira P."/>
            <person name="Barriuso J."/>
            <person name="Kellner H."/>
            <person name="Castanera R."/>
            <person name="Alfaro M."/>
            <person name="Ramirez L."/>
            <person name="Pisabarro A.G."/>
            <person name="Kuo A."/>
            <person name="Tritt A."/>
            <person name="Lipzen A."/>
            <person name="He G."/>
            <person name="Yan M."/>
            <person name="Ng V."/>
            <person name="Cullen D."/>
            <person name="Martin F."/>
            <person name="Rosso M.-N."/>
            <person name="Henrissat B."/>
            <person name="Hibbett D."/>
            <person name="Martinez A.T."/>
            <person name="Grigoriev I.V."/>
        </authorList>
    </citation>
    <scope>NUCLEOTIDE SEQUENCE</scope>
    <source>
        <strain evidence="9">CBS 247.69</strain>
    </source>
</reference>
<dbReference type="PANTHER" id="PTHR46300:SF5">
    <property type="entry name" value="CYTOCHROME P450"/>
    <property type="match status" value="1"/>
</dbReference>
<dbReference type="PRINTS" id="PR00463">
    <property type="entry name" value="EP450I"/>
</dbReference>
<protein>
    <submittedName>
        <fullName evidence="9">Cytochrome P450</fullName>
    </submittedName>
</protein>
<keyword evidence="10" id="KW-1185">Reference proteome</keyword>
<comment type="similarity">
    <text evidence="3">Belongs to the cytochrome P450 family.</text>
</comment>
<evidence type="ECO:0000256" key="2">
    <source>
        <dbReference type="ARBA" id="ARBA00005179"/>
    </source>
</evidence>
<evidence type="ECO:0000256" key="7">
    <source>
        <dbReference type="ARBA" id="ARBA00023004"/>
    </source>
</evidence>
<gene>
    <name evidence="9" type="ORF">BDZ94DRAFT_1381507</name>
</gene>
<dbReference type="SUPFAM" id="SSF48264">
    <property type="entry name" value="Cytochrome P450"/>
    <property type="match status" value="1"/>
</dbReference>
<evidence type="ECO:0000256" key="1">
    <source>
        <dbReference type="ARBA" id="ARBA00001971"/>
    </source>
</evidence>
<evidence type="ECO:0000313" key="9">
    <source>
        <dbReference type="EMBL" id="KAF9459490.1"/>
    </source>
</evidence>
<evidence type="ECO:0000256" key="6">
    <source>
        <dbReference type="ARBA" id="ARBA00023002"/>
    </source>
</evidence>
<evidence type="ECO:0000256" key="8">
    <source>
        <dbReference type="ARBA" id="ARBA00023033"/>
    </source>
</evidence>
<dbReference type="GO" id="GO:0020037">
    <property type="term" value="F:heme binding"/>
    <property type="evidence" value="ECO:0007669"/>
    <property type="project" value="InterPro"/>
</dbReference>
<comment type="cofactor">
    <cofactor evidence="1">
        <name>heme</name>
        <dbReference type="ChEBI" id="CHEBI:30413"/>
    </cofactor>
</comment>
<dbReference type="Pfam" id="PF00067">
    <property type="entry name" value="p450"/>
    <property type="match status" value="1"/>
</dbReference>
<sequence>MGWGSAIFTMPLSPKCNMSRFSMAVITHVVYGHHIMSDDDPYVKIAKDSGYVLSDGGPPGSTPVDFFPFFQKFPQWFPGTYYAGFARNNRWIIDKLHDYPFDKVSEQMAEGNAKPSFLSTNLEEYNRDGPDHPNTIADIKGAAGQMYCVAADTTWSTLSIFFLAMVLNTEAQKHAQKEINLVIGSGRLPEFKDRSALPYFECVLQETFRWNAAVPLGIPHQSLEDDIYEGMFIPKGSLVISNTRIYNNPFTFNPARFLPKPEGNAEPHPNGPFGFGKRTKAYYTLGIVLVVTLPTRVRITMVSVLATFDISKAVDERGIEITPDVLFASGLTNHPRLYRCHIQPRSEAAKALISRIDTSDMY</sequence>
<dbReference type="OrthoDB" id="2789670at2759"/>
<comment type="caution">
    <text evidence="9">The sequence shown here is derived from an EMBL/GenBank/DDBJ whole genome shotgun (WGS) entry which is preliminary data.</text>
</comment>
<dbReference type="GO" id="GO:0005506">
    <property type="term" value="F:iron ion binding"/>
    <property type="evidence" value="ECO:0007669"/>
    <property type="project" value="InterPro"/>
</dbReference>
<dbReference type="InterPro" id="IPR036396">
    <property type="entry name" value="Cyt_P450_sf"/>
</dbReference>
<comment type="pathway">
    <text evidence="2">Secondary metabolite biosynthesis.</text>
</comment>
<dbReference type="Gene3D" id="1.10.630.10">
    <property type="entry name" value="Cytochrome P450"/>
    <property type="match status" value="1"/>
</dbReference>
<dbReference type="AlphaFoldDB" id="A0A9P6CES9"/>
<keyword evidence="5" id="KW-0479">Metal-binding</keyword>
<dbReference type="InterPro" id="IPR050364">
    <property type="entry name" value="Cytochrome_P450_fung"/>
</dbReference>
<proteinExistence type="inferred from homology"/>
<evidence type="ECO:0000256" key="5">
    <source>
        <dbReference type="ARBA" id="ARBA00022723"/>
    </source>
</evidence>
<name>A0A9P6CES9_9AGAR</name>
<dbReference type="GO" id="GO:0016705">
    <property type="term" value="F:oxidoreductase activity, acting on paired donors, with incorporation or reduction of molecular oxygen"/>
    <property type="evidence" value="ECO:0007669"/>
    <property type="project" value="InterPro"/>
</dbReference>
<dbReference type="InterPro" id="IPR001128">
    <property type="entry name" value="Cyt_P450"/>
</dbReference>
<keyword evidence="7" id="KW-0408">Iron</keyword>
<organism evidence="9 10">
    <name type="scientific">Collybia nuda</name>
    <dbReference type="NCBI Taxonomy" id="64659"/>
    <lineage>
        <taxon>Eukaryota</taxon>
        <taxon>Fungi</taxon>
        <taxon>Dikarya</taxon>
        <taxon>Basidiomycota</taxon>
        <taxon>Agaricomycotina</taxon>
        <taxon>Agaricomycetes</taxon>
        <taxon>Agaricomycetidae</taxon>
        <taxon>Agaricales</taxon>
        <taxon>Tricholomatineae</taxon>
        <taxon>Clitocybaceae</taxon>
        <taxon>Collybia</taxon>
    </lineage>
</organism>
<dbReference type="GO" id="GO:0004497">
    <property type="term" value="F:monooxygenase activity"/>
    <property type="evidence" value="ECO:0007669"/>
    <property type="project" value="UniProtKB-KW"/>
</dbReference>
<evidence type="ECO:0000256" key="3">
    <source>
        <dbReference type="ARBA" id="ARBA00010617"/>
    </source>
</evidence>
<keyword evidence="6" id="KW-0560">Oxidoreductase</keyword>
<evidence type="ECO:0000313" key="10">
    <source>
        <dbReference type="Proteomes" id="UP000807353"/>
    </source>
</evidence>
<evidence type="ECO:0000256" key="4">
    <source>
        <dbReference type="ARBA" id="ARBA00022617"/>
    </source>
</evidence>
<dbReference type="Proteomes" id="UP000807353">
    <property type="component" value="Unassembled WGS sequence"/>
</dbReference>
<keyword evidence="8" id="KW-0503">Monooxygenase</keyword>
<keyword evidence="4" id="KW-0349">Heme</keyword>